<sequence length="524" mass="59398">MAELLGLGASIIAVLTLTKKVVSGLRTLANGMGTAGLEVQSYSSEINDFAVLLERTQKTVQQATSASLTDHDLLKDLLEVCERVMDPLNLMQRRLNRYDTSFRQQQNRRKIRHFHTTVKWLFSTKQKIMYLRSVVQGQHRLLDTLLQLMVFRSLVLQPRIDASRRSSQQHILQESLAEWAISRSRPASTDDYNASHRTEQVPQSPLSEDLTLFSQSTMERYNNHVTGSLPRPGAPSGSDGLSEEEFRTLERDIDEGLGPASRNDPEMREVEEELRFLARKSRKRVETFISSIGDGDPFETMRDVSSTGTNSRRVSSEGQSLSLHDSRKPGGYEPSYSSDITRDTVHTGDITMTTSDELRCTLPKDMIRSWQELKNIMKSAFTSRRDEIEQDSFQVFTAKGLIVAEPLWQMSLAQPDFKHAYIIFNSIYGSDGISGTRVAITLKNLISHEPAENHEDMVVGREKREEHVEAEGLRRTLLCDCSTYLENIGCEAQAYLYDSSWADWSDAMRPPQSPGFNLSVFTRK</sequence>
<evidence type="ECO:0000313" key="1">
    <source>
        <dbReference type="EMBL" id="KAJ9655877.1"/>
    </source>
</evidence>
<evidence type="ECO:0000313" key="2">
    <source>
        <dbReference type="Proteomes" id="UP001172386"/>
    </source>
</evidence>
<proteinExistence type="predicted"/>
<name>A0ACC3A698_9EURO</name>
<gene>
    <name evidence="1" type="ORF">H2198_005318</name>
</gene>
<reference evidence="1" key="1">
    <citation type="submission" date="2022-10" db="EMBL/GenBank/DDBJ databases">
        <title>Culturing micro-colonial fungi from biological soil crusts in the Mojave desert and describing Neophaeococcomyces mojavensis, and introducing the new genera and species Taxawa tesnikishii.</title>
        <authorList>
            <person name="Kurbessoian T."/>
            <person name="Stajich J.E."/>
        </authorList>
    </citation>
    <scope>NUCLEOTIDE SEQUENCE</scope>
    <source>
        <strain evidence="1">JES_112</strain>
    </source>
</reference>
<accession>A0ACC3A698</accession>
<organism evidence="1 2">
    <name type="scientific">Neophaeococcomyces mojaviensis</name>
    <dbReference type="NCBI Taxonomy" id="3383035"/>
    <lineage>
        <taxon>Eukaryota</taxon>
        <taxon>Fungi</taxon>
        <taxon>Dikarya</taxon>
        <taxon>Ascomycota</taxon>
        <taxon>Pezizomycotina</taxon>
        <taxon>Eurotiomycetes</taxon>
        <taxon>Chaetothyriomycetidae</taxon>
        <taxon>Chaetothyriales</taxon>
        <taxon>Chaetothyriales incertae sedis</taxon>
        <taxon>Neophaeococcomyces</taxon>
    </lineage>
</organism>
<keyword evidence="2" id="KW-1185">Reference proteome</keyword>
<protein>
    <submittedName>
        <fullName evidence="1">Uncharacterized protein</fullName>
    </submittedName>
</protein>
<comment type="caution">
    <text evidence="1">The sequence shown here is derived from an EMBL/GenBank/DDBJ whole genome shotgun (WGS) entry which is preliminary data.</text>
</comment>
<dbReference type="EMBL" id="JAPDRQ010000087">
    <property type="protein sequence ID" value="KAJ9655877.1"/>
    <property type="molecule type" value="Genomic_DNA"/>
</dbReference>
<dbReference type="Proteomes" id="UP001172386">
    <property type="component" value="Unassembled WGS sequence"/>
</dbReference>